<dbReference type="AlphaFoldDB" id="A0A3B1DQL1"/>
<dbReference type="InterPro" id="IPR035895">
    <property type="entry name" value="HPr-like_sf"/>
</dbReference>
<dbReference type="Gene3D" id="3.30.1340.10">
    <property type="entry name" value="HPr-like"/>
    <property type="match status" value="1"/>
</dbReference>
<dbReference type="GO" id="GO:0005737">
    <property type="term" value="C:cytoplasm"/>
    <property type="evidence" value="ECO:0007669"/>
    <property type="project" value="UniProtKB-SubCell"/>
</dbReference>
<keyword evidence="3" id="KW-0598">Phosphotransferase system</keyword>
<evidence type="ECO:0000259" key="4">
    <source>
        <dbReference type="PROSITE" id="PS51350"/>
    </source>
</evidence>
<proteinExistence type="predicted"/>
<accession>A0A3B1DQL1</accession>
<dbReference type="PANTHER" id="PTHR33705:SF2">
    <property type="entry name" value="PHOSPHOCARRIER PROTEIN NPR"/>
    <property type="match status" value="1"/>
</dbReference>
<name>A0A3B1DQL1_9ZZZZ</name>
<dbReference type="PRINTS" id="PR00107">
    <property type="entry name" value="PHOSPHOCPHPR"/>
</dbReference>
<dbReference type="SUPFAM" id="SSF55594">
    <property type="entry name" value="HPr-like"/>
    <property type="match status" value="1"/>
</dbReference>
<reference evidence="5" key="1">
    <citation type="submission" date="2018-06" db="EMBL/GenBank/DDBJ databases">
        <authorList>
            <person name="Zhirakovskaya E."/>
        </authorList>
    </citation>
    <scope>NUCLEOTIDE SEQUENCE</scope>
</reference>
<organism evidence="5">
    <name type="scientific">hydrothermal vent metagenome</name>
    <dbReference type="NCBI Taxonomy" id="652676"/>
    <lineage>
        <taxon>unclassified sequences</taxon>
        <taxon>metagenomes</taxon>
        <taxon>ecological metagenomes</taxon>
    </lineage>
</organism>
<protein>
    <recommendedName>
        <fullName evidence="4">HPr domain-containing protein</fullName>
    </recommendedName>
</protein>
<gene>
    <name evidence="5" type="ORF">MNBD_PLANCTO03-2151</name>
</gene>
<dbReference type="PROSITE" id="PS00589">
    <property type="entry name" value="PTS_HPR_SER"/>
    <property type="match status" value="1"/>
</dbReference>
<keyword evidence="2" id="KW-0963">Cytoplasm</keyword>
<dbReference type="PROSITE" id="PS00369">
    <property type="entry name" value="PTS_HPR_HIS"/>
    <property type="match status" value="1"/>
</dbReference>
<dbReference type="EMBL" id="UOGK01000141">
    <property type="protein sequence ID" value="VAX38424.1"/>
    <property type="molecule type" value="Genomic_DNA"/>
</dbReference>
<sequence>MARCTTQAVIVNRLGLHARPAMAFVDCAAAFASEITVCKGDTEVDGKSIMQMMMLAATKGSTLEIAAEGDDAAEACDALGKLVADGFGEE</sequence>
<feature type="domain" description="HPr" evidence="4">
    <location>
        <begin position="3"/>
        <end position="90"/>
    </location>
</feature>
<dbReference type="InterPro" id="IPR000032">
    <property type="entry name" value="HPr-like"/>
</dbReference>
<evidence type="ECO:0000256" key="1">
    <source>
        <dbReference type="ARBA" id="ARBA00004496"/>
    </source>
</evidence>
<dbReference type="GO" id="GO:0009401">
    <property type="term" value="P:phosphoenolpyruvate-dependent sugar phosphotransferase system"/>
    <property type="evidence" value="ECO:0007669"/>
    <property type="project" value="UniProtKB-KW"/>
</dbReference>
<comment type="subcellular location">
    <subcellularLocation>
        <location evidence="1">Cytoplasm</location>
    </subcellularLocation>
</comment>
<dbReference type="InterPro" id="IPR002114">
    <property type="entry name" value="PTS_HPr_Ser_P_site"/>
</dbReference>
<evidence type="ECO:0000256" key="3">
    <source>
        <dbReference type="ARBA" id="ARBA00022683"/>
    </source>
</evidence>
<evidence type="ECO:0000313" key="5">
    <source>
        <dbReference type="EMBL" id="VAX38424.1"/>
    </source>
</evidence>
<dbReference type="CDD" id="cd00367">
    <property type="entry name" value="PTS-HPr_like"/>
    <property type="match status" value="1"/>
</dbReference>
<evidence type="ECO:0000256" key="2">
    <source>
        <dbReference type="ARBA" id="ARBA00022490"/>
    </source>
</evidence>
<dbReference type="Pfam" id="PF00381">
    <property type="entry name" value="PTS-HPr"/>
    <property type="match status" value="1"/>
</dbReference>
<dbReference type="PANTHER" id="PTHR33705">
    <property type="entry name" value="PHOSPHOCARRIER PROTEIN HPR"/>
    <property type="match status" value="1"/>
</dbReference>
<dbReference type="InterPro" id="IPR001020">
    <property type="entry name" value="PTS_HPr_His_P_site"/>
</dbReference>
<dbReference type="PROSITE" id="PS51350">
    <property type="entry name" value="PTS_HPR_DOM"/>
    <property type="match status" value="1"/>
</dbReference>
<dbReference type="InterPro" id="IPR050399">
    <property type="entry name" value="HPr"/>
</dbReference>
<dbReference type="NCBIfam" id="TIGR01003">
    <property type="entry name" value="PTS_HPr_family"/>
    <property type="match status" value="1"/>
</dbReference>